<sequence length="367" mass="40755">MTTERRAAAKLATPTINLASIVYGLDAYMRSRGADVGEALRRAGLEAEDVIDPDRRVPLIRYLELLEICADILPDRQFGLKFGAQYEPRHAGVVGNVALASRTVGEAFATVGRYLPTMVDATVHGVEVSDGIAFVYSYYIDPLMMAYRQKVDWAIAFACNLIRVGLGDPRWTPQEVLLPQLADETPAERRTRTEIMGNNIQAGHPWAGIRFDAALLRRPMATADGMIESLMRHYGDLRLAALPDQRGEIEQLRREIARLLVKGETGIEHLAKATGTSVRTLQRRLKDAEVNYSELQSDVRKTLALNLLENETLALGEIAFSLGYSEVSAFNHAFRRWIGQSPGDFRRLRAARSTAAMARKSEPSATE</sequence>
<proteinExistence type="predicted"/>
<accession>A0A0K2VQU7</accession>
<dbReference type="SMART" id="SM00342">
    <property type="entry name" value="HTH_ARAC"/>
    <property type="match status" value="1"/>
</dbReference>
<dbReference type="PRINTS" id="PR00032">
    <property type="entry name" value="HTHARAC"/>
</dbReference>
<gene>
    <name evidence="6" type="ORF">MPL1032_130320</name>
</gene>
<evidence type="ECO:0000256" key="3">
    <source>
        <dbReference type="ARBA" id="ARBA00023163"/>
    </source>
</evidence>
<dbReference type="PROSITE" id="PS01124">
    <property type="entry name" value="HTH_ARAC_FAMILY_2"/>
    <property type="match status" value="1"/>
</dbReference>
<evidence type="ECO:0000256" key="2">
    <source>
        <dbReference type="ARBA" id="ARBA00023125"/>
    </source>
</evidence>
<dbReference type="InterPro" id="IPR020449">
    <property type="entry name" value="Tscrpt_reg_AraC-type_HTH"/>
</dbReference>
<dbReference type="InterPro" id="IPR032687">
    <property type="entry name" value="AraC-type_N"/>
</dbReference>
<dbReference type="InterPro" id="IPR018060">
    <property type="entry name" value="HTH_AraC"/>
</dbReference>
<evidence type="ECO:0000259" key="5">
    <source>
        <dbReference type="PROSITE" id="PS01124"/>
    </source>
</evidence>
<dbReference type="SUPFAM" id="SSF46689">
    <property type="entry name" value="Homeodomain-like"/>
    <property type="match status" value="1"/>
</dbReference>
<dbReference type="PANTHER" id="PTHR47894:SF4">
    <property type="entry name" value="HTH-TYPE TRANSCRIPTIONAL REGULATOR GADX"/>
    <property type="match status" value="1"/>
</dbReference>
<evidence type="ECO:0000256" key="1">
    <source>
        <dbReference type="ARBA" id="ARBA00023015"/>
    </source>
</evidence>
<dbReference type="EMBL" id="CCND01000005">
    <property type="protein sequence ID" value="CDX51472.1"/>
    <property type="molecule type" value="Genomic_DNA"/>
</dbReference>
<dbReference type="Proteomes" id="UP000182888">
    <property type="component" value="Unassembled WGS sequence"/>
</dbReference>
<dbReference type="Pfam" id="PF12625">
    <property type="entry name" value="Arabinose_bd"/>
    <property type="match status" value="1"/>
</dbReference>
<dbReference type="Pfam" id="PF12833">
    <property type="entry name" value="HTH_18"/>
    <property type="match status" value="1"/>
</dbReference>
<feature type="coiled-coil region" evidence="4">
    <location>
        <begin position="242"/>
        <end position="305"/>
    </location>
</feature>
<keyword evidence="1" id="KW-0805">Transcription regulation</keyword>
<protein>
    <submittedName>
        <fullName evidence="6">Putative AraC family transcription regulator protein</fullName>
    </submittedName>
</protein>
<dbReference type="AlphaFoldDB" id="A0A0K2VQU7"/>
<evidence type="ECO:0000313" key="7">
    <source>
        <dbReference type="Proteomes" id="UP000182888"/>
    </source>
</evidence>
<keyword evidence="2" id="KW-0238">DNA-binding</keyword>
<dbReference type="Gene3D" id="1.10.10.60">
    <property type="entry name" value="Homeodomain-like"/>
    <property type="match status" value="1"/>
</dbReference>
<feature type="domain" description="HTH araC/xylS-type" evidence="5">
    <location>
        <begin position="250"/>
        <end position="348"/>
    </location>
</feature>
<evidence type="ECO:0000256" key="4">
    <source>
        <dbReference type="SAM" id="Coils"/>
    </source>
</evidence>
<keyword evidence="3" id="KW-0804">Transcription</keyword>
<dbReference type="InterPro" id="IPR009057">
    <property type="entry name" value="Homeodomain-like_sf"/>
</dbReference>
<dbReference type="GO" id="GO:0000976">
    <property type="term" value="F:transcription cis-regulatory region binding"/>
    <property type="evidence" value="ECO:0007669"/>
    <property type="project" value="TreeGrafter"/>
</dbReference>
<organism evidence="6 7">
    <name type="scientific">Mesorhizobium plurifarium</name>
    <dbReference type="NCBI Taxonomy" id="69974"/>
    <lineage>
        <taxon>Bacteria</taxon>
        <taxon>Pseudomonadati</taxon>
        <taxon>Pseudomonadota</taxon>
        <taxon>Alphaproteobacteria</taxon>
        <taxon>Hyphomicrobiales</taxon>
        <taxon>Phyllobacteriaceae</taxon>
        <taxon>Mesorhizobium</taxon>
    </lineage>
</organism>
<dbReference type="GO" id="GO:0005829">
    <property type="term" value="C:cytosol"/>
    <property type="evidence" value="ECO:0007669"/>
    <property type="project" value="TreeGrafter"/>
</dbReference>
<dbReference type="PANTHER" id="PTHR47894">
    <property type="entry name" value="HTH-TYPE TRANSCRIPTIONAL REGULATOR GADX"/>
    <property type="match status" value="1"/>
</dbReference>
<dbReference type="GO" id="GO:0003700">
    <property type="term" value="F:DNA-binding transcription factor activity"/>
    <property type="evidence" value="ECO:0007669"/>
    <property type="project" value="InterPro"/>
</dbReference>
<keyword evidence="4" id="KW-0175">Coiled coil</keyword>
<reference evidence="7" key="1">
    <citation type="submission" date="2014-08" db="EMBL/GenBank/DDBJ databases">
        <authorList>
            <person name="Edwards T."/>
        </authorList>
    </citation>
    <scope>NUCLEOTIDE SEQUENCE [LARGE SCALE GENOMIC DNA]</scope>
</reference>
<evidence type="ECO:0000313" key="6">
    <source>
        <dbReference type="EMBL" id="CDX51472.1"/>
    </source>
</evidence>
<name>A0A0K2VQU7_MESPL</name>